<evidence type="ECO:0000256" key="1">
    <source>
        <dbReference type="SAM" id="Phobius"/>
    </source>
</evidence>
<accession>A0AB39HN85</accession>
<gene>
    <name evidence="2" type="ORF">AB4Y30_14040</name>
</gene>
<dbReference type="EMBL" id="CP162599">
    <property type="protein sequence ID" value="XDK32122.1"/>
    <property type="molecule type" value="Genomic_DNA"/>
</dbReference>
<sequence>MKKLKINPVLFIIILFFIILLIMKHKDDIFPEDTKTMKESIQEIAESLPSLQDEITYIKTSPNLLEMPIEASFSADKFFFRLKAEAIRLGQITEVDLEKHVEQIYDEAMQLLEIAETEYNIVLTPTEVANYIEENFSNTMDDNQEMYAEALGIQIDQYEKYFQRDLHIFNLLFSKLYPALQEKYPQETGEEDSEYDVRLREEIQKQLQQNY</sequence>
<keyword evidence="1" id="KW-0472">Membrane</keyword>
<protein>
    <submittedName>
        <fullName evidence="2">Uncharacterized protein</fullName>
    </submittedName>
</protein>
<feature type="transmembrane region" description="Helical" evidence="1">
    <location>
        <begin position="6"/>
        <end position="23"/>
    </location>
</feature>
<dbReference type="AlphaFoldDB" id="A0AB39HN85"/>
<evidence type="ECO:0000313" key="2">
    <source>
        <dbReference type="EMBL" id="XDK32122.1"/>
    </source>
</evidence>
<proteinExistence type="predicted"/>
<name>A0AB39HN85_9BACI</name>
<reference evidence="2" key="1">
    <citation type="submission" date="2024-07" db="EMBL/GenBank/DDBJ databases">
        <title>Halotolerant mesophilic bacterium Ornithinibacillus sp. 4-3, sp. nov., isolated from soil.</title>
        <authorList>
            <person name="Sidarenka A.V."/>
            <person name="Guliayeva D.E."/>
            <person name="Leanovich S.I."/>
            <person name="Hileuskaya K.S."/>
            <person name="Akhremchuk A.E."/>
            <person name="Sikolenko M.A."/>
            <person name="Valentovich L.N."/>
        </authorList>
    </citation>
    <scope>NUCLEOTIDE SEQUENCE</scope>
    <source>
        <strain evidence="2">4-3</strain>
    </source>
</reference>
<keyword evidence="1" id="KW-0812">Transmembrane</keyword>
<dbReference type="RefSeq" id="WP_368652843.1">
    <property type="nucleotide sequence ID" value="NZ_CP162599.1"/>
</dbReference>
<organism evidence="2">
    <name type="scientific">Ornithinibacillus sp. 4-3</name>
    <dbReference type="NCBI Taxonomy" id="3231488"/>
    <lineage>
        <taxon>Bacteria</taxon>
        <taxon>Bacillati</taxon>
        <taxon>Bacillota</taxon>
        <taxon>Bacilli</taxon>
        <taxon>Bacillales</taxon>
        <taxon>Bacillaceae</taxon>
        <taxon>Ornithinibacillus</taxon>
    </lineage>
</organism>
<keyword evidence="1" id="KW-1133">Transmembrane helix</keyword>